<reference evidence="2 3" key="1">
    <citation type="submission" date="2017-10" db="EMBL/GenBank/DDBJ databases">
        <authorList>
            <person name="Regsiter A."/>
            <person name="William W."/>
        </authorList>
    </citation>
    <scope>NUCLEOTIDE SEQUENCE [LARGE SCALE GENOMIC DNA]</scope>
    <source>
        <strain evidence="2 3">CFBP6991</strain>
    </source>
</reference>
<name>A0A7Z7NJ77_XANCH</name>
<dbReference type="EMBL" id="OCZC01000055">
    <property type="protein sequence ID" value="SOO23679.1"/>
    <property type="molecule type" value="Genomic_DNA"/>
</dbReference>
<protein>
    <submittedName>
        <fullName evidence="2">Uncharacterized protein</fullName>
    </submittedName>
</protein>
<accession>A0A7Z7NJ77</accession>
<gene>
    <name evidence="1" type="ORF">XFF6991_290086</name>
    <name evidence="2" type="ORF">XFF6991_4903</name>
</gene>
<dbReference type="EMBL" id="OCZC01000123">
    <property type="protein sequence ID" value="SOO26869.1"/>
    <property type="molecule type" value="Genomic_DNA"/>
</dbReference>
<proteinExistence type="predicted"/>
<dbReference type="AlphaFoldDB" id="A0A7Z7NJ77"/>
<comment type="caution">
    <text evidence="2">The sequence shown here is derived from an EMBL/GenBank/DDBJ whole genome shotgun (WGS) entry which is preliminary data.</text>
</comment>
<evidence type="ECO:0000313" key="2">
    <source>
        <dbReference type="EMBL" id="SOO26869.1"/>
    </source>
</evidence>
<evidence type="ECO:0000313" key="3">
    <source>
        <dbReference type="Proteomes" id="UP000234345"/>
    </source>
</evidence>
<dbReference type="Proteomes" id="UP000234345">
    <property type="component" value="Unassembled WGS sequence"/>
</dbReference>
<organism evidence="2 3">
    <name type="scientific">Xanthomonas campestris pv. phaseoli</name>
    <dbReference type="NCBI Taxonomy" id="317013"/>
    <lineage>
        <taxon>Bacteria</taxon>
        <taxon>Pseudomonadati</taxon>
        <taxon>Pseudomonadota</taxon>
        <taxon>Gammaproteobacteria</taxon>
        <taxon>Lysobacterales</taxon>
        <taxon>Lysobacteraceae</taxon>
        <taxon>Xanthomonas</taxon>
    </lineage>
</organism>
<dbReference type="RefSeq" id="WP_133125330.1">
    <property type="nucleotide sequence ID" value="NZ_OCZC01000055.1"/>
</dbReference>
<sequence length="78" mass="9160">MKKESVLTNEFYIFFDEKEESIFIHTIHNGSKDDPIRVRLETLKGMSPEDASKWFGERILLLIPEVRKTIFLIENDGC</sequence>
<evidence type="ECO:0000313" key="1">
    <source>
        <dbReference type="EMBL" id="SOO23679.1"/>
    </source>
</evidence>